<keyword evidence="3" id="KW-1185">Reference proteome</keyword>
<organism evidence="2 3">
    <name type="scientific">Pleurodeles waltl</name>
    <name type="common">Iberian ribbed newt</name>
    <dbReference type="NCBI Taxonomy" id="8319"/>
    <lineage>
        <taxon>Eukaryota</taxon>
        <taxon>Metazoa</taxon>
        <taxon>Chordata</taxon>
        <taxon>Craniata</taxon>
        <taxon>Vertebrata</taxon>
        <taxon>Euteleostomi</taxon>
        <taxon>Amphibia</taxon>
        <taxon>Batrachia</taxon>
        <taxon>Caudata</taxon>
        <taxon>Salamandroidea</taxon>
        <taxon>Salamandridae</taxon>
        <taxon>Pleurodelinae</taxon>
        <taxon>Pleurodeles</taxon>
    </lineage>
</organism>
<evidence type="ECO:0000313" key="2">
    <source>
        <dbReference type="EMBL" id="KAJ1104416.1"/>
    </source>
</evidence>
<feature type="compositionally biased region" description="Basic residues" evidence="1">
    <location>
        <begin position="107"/>
        <end position="118"/>
    </location>
</feature>
<accession>A0AAV7MKT6</accession>
<dbReference type="Proteomes" id="UP001066276">
    <property type="component" value="Chromosome 9"/>
</dbReference>
<name>A0AAV7MKT6_PLEWA</name>
<sequence>MQHTFGPPAAWPSSDAGHAPLSKGPEATKSMAGQQGRRLAAATQSGWNSGGPAAPEELNDPDAIRPRPGTPESAECPTAVSTAASPHRVPYTLQPELPSTSEEPRQPARRHGGGRYHLRQNTNPSRRYADFFSD</sequence>
<protein>
    <submittedName>
        <fullName evidence="2">Uncharacterized protein</fullName>
    </submittedName>
</protein>
<evidence type="ECO:0000256" key="1">
    <source>
        <dbReference type="SAM" id="MobiDB-lite"/>
    </source>
</evidence>
<dbReference type="EMBL" id="JANPWB010000013">
    <property type="protein sequence ID" value="KAJ1104416.1"/>
    <property type="molecule type" value="Genomic_DNA"/>
</dbReference>
<feature type="region of interest" description="Disordered" evidence="1">
    <location>
        <begin position="1"/>
        <end position="134"/>
    </location>
</feature>
<evidence type="ECO:0000313" key="3">
    <source>
        <dbReference type="Proteomes" id="UP001066276"/>
    </source>
</evidence>
<gene>
    <name evidence="2" type="ORF">NDU88_001828</name>
</gene>
<dbReference type="AlphaFoldDB" id="A0AAV7MKT6"/>
<proteinExistence type="predicted"/>
<reference evidence="2" key="1">
    <citation type="journal article" date="2022" name="bioRxiv">
        <title>Sequencing and chromosome-scale assembly of the giantPleurodeles waltlgenome.</title>
        <authorList>
            <person name="Brown T."/>
            <person name="Elewa A."/>
            <person name="Iarovenko S."/>
            <person name="Subramanian E."/>
            <person name="Araus A.J."/>
            <person name="Petzold A."/>
            <person name="Susuki M."/>
            <person name="Suzuki K.-i.T."/>
            <person name="Hayashi T."/>
            <person name="Toyoda A."/>
            <person name="Oliveira C."/>
            <person name="Osipova E."/>
            <person name="Leigh N.D."/>
            <person name="Simon A."/>
            <person name="Yun M.H."/>
        </authorList>
    </citation>
    <scope>NUCLEOTIDE SEQUENCE</scope>
    <source>
        <strain evidence="2">20211129_DDA</strain>
        <tissue evidence="2">Liver</tissue>
    </source>
</reference>
<comment type="caution">
    <text evidence="2">The sequence shown here is derived from an EMBL/GenBank/DDBJ whole genome shotgun (WGS) entry which is preliminary data.</text>
</comment>